<dbReference type="NCBIfam" id="NF040586">
    <property type="entry name" value="FxSxx_TPR"/>
    <property type="match status" value="1"/>
</dbReference>
<dbReference type="InterPro" id="IPR027417">
    <property type="entry name" value="P-loop_NTPase"/>
</dbReference>
<dbReference type="SUPFAM" id="SSF48452">
    <property type="entry name" value="TPR-like"/>
    <property type="match status" value="2"/>
</dbReference>
<organism evidence="2 3">
    <name type="scientific">Actinoplanes utahensis</name>
    <dbReference type="NCBI Taxonomy" id="1869"/>
    <lineage>
        <taxon>Bacteria</taxon>
        <taxon>Bacillati</taxon>
        <taxon>Actinomycetota</taxon>
        <taxon>Actinomycetes</taxon>
        <taxon>Micromonosporales</taxon>
        <taxon>Micromonosporaceae</taxon>
        <taxon>Actinoplanes</taxon>
    </lineage>
</organism>
<feature type="domain" description="NB-ARC" evidence="1">
    <location>
        <begin position="156"/>
        <end position="283"/>
    </location>
</feature>
<proteinExistence type="predicted"/>
<dbReference type="STRING" id="1869.MB27_27635"/>
<dbReference type="Pfam" id="PF13374">
    <property type="entry name" value="TPR_10"/>
    <property type="match status" value="1"/>
</dbReference>
<dbReference type="Pfam" id="PF00931">
    <property type="entry name" value="NB-ARC"/>
    <property type="match status" value="1"/>
</dbReference>
<dbReference type="EMBL" id="JRTT01000039">
    <property type="protein sequence ID" value="KHD74661.1"/>
    <property type="molecule type" value="Genomic_DNA"/>
</dbReference>
<dbReference type="AlphaFoldDB" id="A0A0A6UGS9"/>
<evidence type="ECO:0000313" key="2">
    <source>
        <dbReference type="EMBL" id="KHD74661.1"/>
    </source>
</evidence>
<dbReference type="PANTHER" id="PTHR46082:SF6">
    <property type="entry name" value="AAA+ ATPASE DOMAIN-CONTAINING PROTEIN-RELATED"/>
    <property type="match status" value="1"/>
</dbReference>
<sequence>MAIAMPDPDRVPAGSHRELLLRLHQLYEGAGLPSTRTISQRIRKSPLPETVSHETVSALLRGAPLPAWSKIRAVIIVLCGMSDQRVDVEEELSIGVELCSAAQRGTAEPVVEPALPVIPVAAPAPAPSPPAAVEVLATAVLHGPLPDRDPFFVGRETLLDRIRKRLVRDPHAPLVVFGPIGAGKSQLVREFVAEHAGEYAIIWWVDAGDVERATTSLLTLAEKLQIDFSLDRRQTLERLFAFLAGSRNYLLIFDGVRDGDIRTLIRTVGGSVIVTTRNAGWARDSTHTDVEIPDLDLSEVTQHLRKRDPHMPPWLIRRLVAVVGRMPLALAEAYHVYRHRPVASWEDLPVRLDDPAAAPLSRGGPPCRVVAEVRDALRLIEGDPAAVRLLTLLAGFGPGPVWVPMLAAGARGEVSAGLRAMLSDQVLLRSRIPVLVRVGLARLAPDESVELPALLRLAVRELMPETTAGRNRDDVREILVTADDGHPDDPHTWPMHRAIAPHVRATGLLRWRRPAAYRTAHHQIRYLFRSGDPHEARRLGEEAEAALAGDPAVARNDTLALQIRRDYANALRACGEYPAAEALTAEAMARLGSDPAYADHQLALDLARSRAHDLRIAGDYRRAFELDDQTLQRHRRAFPEGDLRLAASRYNRSVSLRILGRFTEALAADEAELIRMRNGVGDGRAPHRLLNAIAEDLYGLGRYGEIMERLQPVLAHGAGRDLLRARRMAGVAVRRMGGAGAAAEHLGACHQACVAQVGAVRELTIAVAMSFANALREGGQLPSALRFAEQAVTLYQQALGPANPLVQAARVNLAATLIAMGRGGPAEETAQDAYDALLDGPGPEHPFTVAAAANLASAIAVTDPASARGVSEAAYRTARSVYGDQHPETLLIAANFAADRGLRHEPDGDHPSLDAALGGLRRVLGARHPAVLSVAEGTRALASIEPPSA</sequence>
<protein>
    <recommendedName>
        <fullName evidence="1">NB-ARC domain-containing protein</fullName>
    </recommendedName>
</protein>
<dbReference type="Gene3D" id="3.40.50.300">
    <property type="entry name" value="P-loop containing nucleotide triphosphate hydrolases"/>
    <property type="match status" value="1"/>
</dbReference>
<dbReference type="SUPFAM" id="SSF52540">
    <property type="entry name" value="P-loop containing nucleoside triphosphate hydrolases"/>
    <property type="match status" value="1"/>
</dbReference>
<dbReference type="InterPro" id="IPR053137">
    <property type="entry name" value="NLR-like"/>
</dbReference>
<accession>A0A0A6UGS9</accession>
<dbReference type="PANTHER" id="PTHR46082">
    <property type="entry name" value="ATP/GTP-BINDING PROTEIN-RELATED"/>
    <property type="match status" value="1"/>
</dbReference>
<comment type="caution">
    <text evidence="2">The sequence shown here is derived from an EMBL/GenBank/DDBJ whole genome shotgun (WGS) entry which is preliminary data.</text>
</comment>
<dbReference type="Proteomes" id="UP000054537">
    <property type="component" value="Unassembled WGS sequence"/>
</dbReference>
<evidence type="ECO:0000313" key="3">
    <source>
        <dbReference type="Proteomes" id="UP000054537"/>
    </source>
</evidence>
<dbReference type="InterPro" id="IPR011990">
    <property type="entry name" value="TPR-like_helical_dom_sf"/>
</dbReference>
<dbReference type="eggNOG" id="COG0457">
    <property type="taxonomic scope" value="Bacteria"/>
</dbReference>
<gene>
    <name evidence="2" type="ORF">MB27_27635</name>
</gene>
<evidence type="ECO:0000259" key="1">
    <source>
        <dbReference type="Pfam" id="PF00931"/>
    </source>
</evidence>
<reference evidence="2 3" key="1">
    <citation type="submission" date="2014-10" db="EMBL/GenBank/DDBJ databases">
        <title>Draft genome sequence of Actinoplanes utahensis NRRL 12052.</title>
        <authorList>
            <person name="Velasco-Bucheli B."/>
            <person name="del Cerro C."/>
            <person name="Hormigo D."/>
            <person name="Garcia J.L."/>
            <person name="Acebal C."/>
            <person name="Arroyo M."/>
            <person name="de la Mata I."/>
        </authorList>
    </citation>
    <scope>NUCLEOTIDE SEQUENCE [LARGE SCALE GENOMIC DNA]</scope>
    <source>
        <strain evidence="2 3">NRRL 12052</strain>
    </source>
</reference>
<keyword evidence="3" id="KW-1185">Reference proteome</keyword>
<dbReference type="InterPro" id="IPR002182">
    <property type="entry name" value="NB-ARC"/>
</dbReference>
<dbReference type="Gene3D" id="1.25.40.10">
    <property type="entry name" value="Tetratricopeptide repeat domain"/>
    <property type="match status" value="2"/>
</dbReference>
<name>A0A0A6UGS9_ACTUT</name>